<sequence>MLLGNSKDTITYRPITFEKLHRHIEQIIYKLEEDQVIEDIIDIMEEVGVVINELKSIEEIKKYLKQEIDSPVKRTMVSSKVYDLQKIEKSRKENYICLST</sequence>
<reference evidence="1" key="1">
    <citation type="submission" date="2024-06" db="EMBL/GenBank/DDBJ databases">
        <authorList>
            <person name="Dussert Y."/>
            <person name="Peccoud J."/>
            <person name="Pigeault R."/>
        </authorList>
    </citation>
    <scope>NUCLEOTIDE SEQUENCE</scope>
    <source>
        <strain evidence="1">WArc</strain>
    </source>
</reference>
<dbReference type="AlphaFoldDB" id="A0AAU7Q650"/>
<name>A0AAU7Q650_9RICK</name>
<proteinExistence type="predicted"/>
<organism evidence="1">
    <name type="scientific">Wolbachia endosymbiont of Armadillidium arcangelii</name>
    <dbReference type="NCBI Taxonomy" id="3158571"/>
    <lineage>
        <taxon>Bacteria</taxon>
        <taxon>Pseudomonadati</taxon>
        <taxon>Pseudomonadota</taxon>
        <taxon>Alphaproteobacteria</taxon>
        <taxon>Rickettsiales</taxon>
        <taxon>Anaplasmataceae</taxon>
        <taxon>Wolbachieae</taxon>
        <taxon>Wolbachia</taxon>
    </lineage>
</organism>
<dbReference type="EMBL" id="CP157942">
    <property type="protein sequence ID" value="XBS67681.1"/>
    <property type="molecule type" value="Genomic_DNA"/>
</dbReference>
<dbReference type="RefSeq" id="WP_349968294.1">
    <property type="nucleotide sequence ID" value="NZ_CP157942.1"/>
</dbReference>
<evidence type="ECO:0000313" key="1">
    <source>
        <dbReference type="EMBL" id="XBS67681.1"/>
    </source>
</evidence>
<accession>A0AAU7Q650</accession>
<protein>
    <submittedName>
        <fullName evidence="1">Uncharacterized protein</fullName>
    </submittedName>
</protein>
<gene>
    <name evidence="1" type="ORF">ABLO99_03435</name>
</gene>